<evidence type="ECO:0000256" key="4">
    <source>
        <dbReference type="ARBA" id="ARBA00022989"/>
    </source>
</evidence>
<feature type="transmembrane region" description="Helical" evidence="7">
    <location>
        <begin position="239"/>
        <end position="261"/>
    </location>
</feature>
<feature type="transmembrane region" description="Helical" evidence="7">
    <location>
        <begin position="112"/>
        <end position="134"/>
    </location>
</feature>
<feature type="transmembrane region" description="Helical" evidence="7">
    <location>
        <begin position="77"/>
        <end position="100"/>
    </location>
</feature>
<evidence type="ECO:0000256" key="1">
    <source>
        <dbReference type="ARBA" id="ARBA00004651"/>
    </source>
</evidence>
<comment type="subcellular location">
    <subcellularLocation>
        <location evidence="1">Cell membrane</location>
        <topology evidence="1">Multi-pass membrane protein</topology>
    </subcellularLocation>
</comment>
<feature type="transmembrane region" description="Helical" evidence="7">
    <location>
        <begin position="183"/>
        <end position="207"/>
    </location>
</feature>
<evidence type="ECO:0000256" key="2">
    <source>
        <dbReference type="ARBA" id="ARBA00022475"/>
    </source>
</evidence>
<evidence type="ECO:0000313" key="8">
    <source>
        <dbReference type="EMBL" id="ROP43931.1"/>
    </source>
</evidence>
<comment type="caution">
    <text evidence="8">The sequence shown here is derived from an EMBL/GenBank/DDBJ whole genome shotgun (WGS) entry which is preliminary data.</text>
</comment>
<evidence type="ECO:0000313" key="9">
    <source>
        <dbReference type="Proteomes" id="UP000276232"/>
    </source>
</evidence>
<dbReference type="AlphaFoldDB" id="A0A3N1HN75"/>
<dbReference type="EMBL" id="RJKN01000003">
    <property type="protein sequence ID" value="ROP43931.1"/>
    <property type="molecule type" value="Genomic_DNA"/>
</dbReference>
<protein>
    <submittedName>
        <fullName evidence="8">Uncharacterized membrane protein YbhN (UPF0104 family)</fullName>
    </submittedName>
</protein>
<dbReference type="GO" id="GO:0005886">
    <property type="term" value="C:plasma membrane"/>
    <property type="evidence" value="ECO:0007669"/>
    <property type="project" value="UniProtKB-SubCell"/>
</dbReference>
<reference evidence="8 9" key="1">
    <citation type="journal article" date="2015" name="Stand. Genomic Sci.">
        <title>Genomic Encyclopedia of Bacterial and Archaeal Type Strains, Phase III: the genomes of soil and plant-associated and newly described type strains.</title>
        <authorList>
            <person name="Whitman W.B."/>
            <person name="Woyke T."/>
            <person name="Klenk H.P."/>
            <person name="Zhou Y."/>
            <person name="Lilburn T.G."/>
            <person name="Beck B.J."/>
            <person name="De Vos P."/>
            <person name="Vandamme P."/>
            <person name="Eisen J.A."/>
            <person name="Garrity G."/>
            <person name="Hugenholtz P."/>
            <person name="Kyrpides N.C."/>
        </authorList>
    </citation>
    <scope>NUCLEOTIDE SEQUENCE [LARGE SCALE GENOMIC DNA]</scope>
    <source>
        <strain evidence="8 9">CECT 7306</strain>
    </source>
</reference>
<dbReference type="PANTHER" id="PTHR39087">
    <property type="entry name" value="UPF0104 MEMBRANE PROTEIN MJ1595"/>
    <property type="match status" value="1"/>
</dbReference>
<dbReference type="InParanoid" id="A0A3N1HN75"/>
<name>A0A3N1HN75_9ACTN</name>
<feature type="region of interest" description="Disordered" evidence="6">
    <location>
        <begin position="1"/>
        <end position="22"/>
    </location>
</feature>
<evidence type="ECO:0000256" key="3">
    <source>
        <dbReference type="ARBA" id="ARBA00022692"/>
    </source>
</evidence>
<dbReference type="InterPro" id="IPR022791">
    <property type="entry name" value="L-PG_synthase/AglD"/>
</dbReference>
<evidence type="ECO:0000256" key="5">
    <source>
        <dbReference type="ARBA" id="ARBA00023136"/>
    </source>
</evidence>
<proteinExistence type="predicted"/>
<feature type="transmembrane region" description="Helical" evidence="7">
    <location>
        <begin position="321"/>
        <end position="340"/>
    </location>
</feature>
<evidence type="ECO:0000256" key="7">
    <source>
        <dbReference type="SAM" id="Phobius"/>
    </source>
</evidence>
<evidence type="ECO:0000256" key="6">
    <source>
        <dbReference type="SAM" id="MobiDB-lite"/>
    </source>
</evidence>
<organism evidence="8 9">
    <name type="scientific">Pseudokineococcus lusitanus</name>
    <dbReference type="NCBI Taxonomy" id="763993"/>
    <lineage>
        <taxon>Bacteria</taxon>
        <taxon>Bacillati</taxon>
        <taxon>Actinomycetota</taxon>
        <taxon>Actinomycetes</taxon>
        <taxon>Kineosporiales</taxon>
        <taxon>Kineosporiaceae</taxon>
        <taxon>Pseudokineococcus</taxon>
    </lineage>
</organism>
<keyword evidence="9" id="KW-1185">Reference proteome</keyword>
<dbReference type="PANTHER" id="PTHR39087:SF2">
    <property type="entry name" value="UPF0104 MEMBRANE PROTEIN MJ1595"/>
    <property type="match status" value="1"/>
</dbReference>
<feature type="transmembrane region" description="Helical" evidence="7">
    <location>
        <begin position="146"/>
        <end position="171"/>
    </location>
</feature>
<feature type="transmembrane region" description="Helical" evidence="7">
    <location>
        <begin position="294"/>
        <end position="315"/>
    </location>
</feature>
<dbReference type="OrthoDB" id="5242664at2"/>
<keyword evidence="3 7" id="KW-0812">Transmembrane</keyword>
<keyword evidence="4 7" id="KW-1133">Transmembrane helix</keyword>
<feature type="transmembrane region" description="Helical" evidence="7">
    <location>
        <begin position="267"/>
        <end position="287"/>
    </location>
</feature>
<accession>A0A3N1HN75</accession>
<gene>
    <name evidence="8" type="ORF">EDC03_1528</name>
</gene>
<dbReference type="Proteomes" id="UP000276232">
    <property type="component" value="Unassembled WGS sequence"/>
</dbReference>
<feature type="transmembrane region" description="Helical" evidence="7">
    <location>
        <begin position="42"/>
        <end position="65"/>
    </location>
</feature>
<keyword evidence="5 7" id="KW-0472">Membrane</keyword>
<dbReference type="Pfam" id="PF03706">
    <property type="entry name" value="LPG_synthase_TM"/>
    <property type="match status" value="1"/>
</dbReference>
<keyword evidence="2" id="KW-1003">Cell membrane</keyword>
<dbReference type="RefSeq" id="WP_123379588.1">
    <property type="nucleotide sequence ID" value="NZ_RJKN01000003.1"/>
</dbReference>
<sequence length="346" mass="34596">MTVRDDPSSGLPPTPRPAAAIGPAAPADVTAAPWWRRVRWRLVRTVVVVVAGLVVAGVVVAQVAVTDPVAALRQADAGWFVVVLLGAVLTFVGATTALVAVSPVRLRPAATAGVQVAGTFVNLLGPAGVGGMALNVRHLYRRGAPVPAAVAAVVAVQATSVLVTVLVLVGAAVASDELPGGVALLPGTVTVVTLAALAAAVGVVLGVPRLRRAVVPRLRAPLAASAGVLRDLGRRPDRLVRALLGASLVTGGFLLALGASLQAYGASLPLISLAVVLFAGTAVGSVFPTPGGVGAVEVAIAGGLVAVGVAPSAALLTAVTYRLVTLWVWVLPGWVLTLLLRRAGQL</sequence>